<dbReference type="KEGG" id="rml:FF011L_20610"/>
<dbReference type="Gene3D" id="3.40.50.10300">
    <property type="entry name" value="CoaB-like"/>
    <property type="match status" value="1"/>
</dbReference>
<gene>
    <name evidence="2" type="primary">coaBC_1</name>
    <name evidence="2" type="ORF">FF011L_20610</name>
</gene>
<dbReference type="GO" id="GO:0015937">
    <property type="term" value="P:coenzyme A biosynthetic process"/>
    <property type="evidence" value="ECO:0007669"/>
    <property type="project" value="UniProtKB-ARBA"/>
</dbReference>
<reference evidence="2 3" key="1">
    <citation type="submission" date="2019-02" db="EMBL/GenBank/DDBJ databases">
        <title>Deep-cultivation of Planctomycetes and their phenomic and genomic characterization uncovers novel biology.</title>
        <authorList>
            <person name="Wiegand S."/>
            <person name="Jogler M."/>
            <person name="Boedeker C."/>
            <person name="Pinto D."/>
            <person name="Vollmers J."/>
            <person name="Rivas-Marin E."/>
            <person name="Kohn T."/>
            <person name="Peeters S.H."/>
            <person name="Heuer A."/>
            <person name="Rast P."/>
            <person name="Oberbeckmann S."/>
            <person name="Bunk B."/>
            <person name="Jeske O."/>
            <person name="Meyerdierks A."/>
            <person name="Storesund J.E."/>
            <person name="Kallscheuer N."/>
            <person name="Luecker S."/>
            <person name="Lage O.M."/>
            <person name="Pohl T."/>
            <person name="Merkel B.J."/>
            <person name="Hornburger P."/>
            <person name="Mueller R.-W."/>
            <person name="Bruemmer F."/>
            <person name="Labrenz M."/>
            <person name="Spormann A.M."/>
            <person name="Op den Camp H."/>
            <person name="Overmann J."/>
            <person name="Amann R."/>
            <person name="Jetten M.S.M."/>
            <person name="Mascher T."/>
            <person name="Medema M.H."/>
            <person name="Devos D.P."/>
            <person name="Kaster A.-K."/>
            <person name="Ovreas L."/>
            <person name="Rohde M."/>
            <person name="Galperin M.Y."/>
            <person name="Jogler C."/>
        </authorList>
    </citation>
    <scope>NUCLEOTIDE SEQUENCE [LARGE SCALE GENOMIC DNA]</scope>
    <source>
        <strain evidence="2 3">FF011L</strain>
    </source>
</reference>
<dbReference type="AlphaFoldDB" id="A0A517MEI8"/>
<evidence type="ECO:0000313" key="2">
    <source>
        <dbReference type="EMBL" id="QDS93299.1"/>
    </source>
</evidence>
<sequence>MGAALASAAASRGHEVVVVSGPVQVQYPDSVTVIPVVTTDEMLAAACEQFESCDGAIGAAAPCDYQPRQMKTEKISKTGDTLKLELIETADVIATLGQRKRKGQWVVGFALETEDRRFRSIVKLEQKHCDLMVSNGPEAIDSDDNHVELLVGEGEVLASLQGTKEQVAIDLLAAIENRLIEKHLIG</sequence>
<dbReference type="InterPro" id="IPR035929">
    <property type="entry name" value="CoaB-like_sf"/>
</dbReference>
<keyword evidence="3" id="KW-1185">Reference proteome</keyword>
<organism evidence="2 3">
    <name type="scientific">Roseimaritima multifibrata</name>
    <dbReference type="NCBI Taxonomy" id="1930274"/>
    <lineage>
        <taxon>Bacteria</taxon>
        <taxon>Pseudomonadati</taxon>
        <taxon>Planctomycetota</taxon>
        <taxon>Planctomycetia</taxon>
        <taxon>Pirellulales</taxon>
        <taxon>Pirellulaceae</taxon>
        <taxon>Roseimaritima</taxon>
    </lineage>
</organism>
<dbReference type="Pfam" id="PF04127">
    <property type="entry name" value="DFP"/>
    <property type="match status" value="1"/>
</dbReference>
<feature type="domain" description="DNA/pantothenate metabolism flavoprotein C-terminal" evidence="1">
    <location>
        <begin position="1"/>
        <end position="177"/>
    </location>
</feature>
<dbReference type="EMBL" id="CP036262">
    <property type="protein sequence ID" value="QDS93299.1"/>
    <property type="molecule type" value="Genomic_DNA"/>
</dbReference>
<dbReference type="SUPFAM" id="SSF102645">
    <property type="entry name" value="CoaB-like"/>
    <property type="match status" value="1"/>
</dbReference>
<evidence type="ECO:0000259" key="1">
    <source>
        <dbReference type="Pfam" id="PF04127"/>
    </source>
</evidence>
<name>A0A517MEI8_9BACT</name>
<evidence type="ECO:0000313" key="3">
    <source>
        <dbReference type="Proteomes" id="UP000320672"/>
    </source>
</evidence>
<dbReference type="Proteomes" id="UP000320672">
    <property type="component" value="Chromosome"/>
</dbReference>
<proteinExistence type="predicted"/>
<protein>
    <submittedName>
        <fullName evidence="2">Coenzyme A biosynthesis bifunctional protein CoaBC</fullName>
    </submittedName>
</protein>
<accession>A0A517MEI8</accession>
<dbReference type="InterPro" id="IPR007085">
    <property type="entry name" value="DNA/pantothenate-metab_flavo_C"/>
</dbReference>
<dbReference type="GO" id="GO:0003824">
    <property type="term" value="F:catalytic activity"/>
    <property type="evidence" value="ECO:0007669"/>
    <property type="project" value="UniProtKB-ARBA"/>
</dbReference>